<accession>A0A839V0F5</accession>
<reference evidence="5 6" key="1">
    <citation type="submission" date="2020-08" db="EMBL/GenBank/DDBJ databases">
        <title>Genomic Encyclopedia of Type Strains, Phase III (KMG-III): the genomes of soil and plant-associated and newly described type strains.</title>
        <authorList>
            <person name="Whitman W."/>
        </authorList>
    </citation>
    <scope>NUCLEOTIDE SEQUENCE [LARGE SCALE GENOMIC DNA]</scope>
    <source>
        <strain evidence="5 6">CECT 8088</strain>
    </source>
</reference>
<organism evidence="5 6">
    <name type="scientific">Endobacter medicaginis</name>
    <dbReference type="NCBI Taxonomy" id="1181271"/>
    <lineage>
        <taxon>Bacteria</taxon>
        <taxon>Pseudomonadati</taxon>
        <taxon>Pseudomonadota</taxon>
        <taxon>Alphaproteobacteria</taxon>
        <taxon>Acetobacterales</taxon>
        <taxon>Acetobacteraceae</taxon>
        <taxon>Endobacter</taxon>
    </lineage>
</organism>
<protein>
    <submittedName>
        <fullName evidence="5">Ribose transport system substrate-binding protein</fullName>
    </submittedName>
</protein>
<evidence type="ECO:0000256" key="2">
    <source>
        <dbReference type="ARBA" id="ARBA00007639"/>
    </source>
</evidence>
<dbReference type="PANTHER" id="PTHR46847:SF1">
    <property type="entry name" value="D-ALLOSE-BINDING PERIPLASMIC PROTEIN-RELATED"/>
    <property type="match status" value="1"/>
</dbReference>
<dbReference type="Gene3D" id="3.40.50.2300">
    <property type="match status" value="2"/>
</dbReference>
<feature type="domain" description="Periplasmic binding protein" evidence="4">
    <location>
        <begin position="36"/>
        <end position="297"/>
    </location>
</feature>
<dbReference type="CDD" id="cd19970">
    <property type="entry name" value="PBP1_ABC_sugar_binding-like"/>
    <property type="match status" value="1"/>
</dbReference>
<evidence type="ECO:0000313" key="6">
    <source>
        <dbReference type="Proteomes" id="UP000557688"/>
    </source>
</evidence>
<dbReference type="InterPro" id="IPR028082">
    <property type="entry name" value="Peripla_BP_I"/>
</dbReference>
<dbReference type="RefSeq" id="WP_218062114.1">
    <property type="nucleotide sequence ID" value="NZ_JABXXQ010000307.1"/>
</dbReference>
<dbReference type="PANTHER" id="PTHR46847">
    <property type="entry name" value="D-ALLOSE-BINDING PERIPLASMIC PROTEIN-RELATED"/>
    <property type="match status" value="1"/>
</dbReference>
<comment type="subcellular location">
    <subcellularLocation>
        <location evidence="1">Cell envelope</location>
    </subcellularLocation>
</comment>
<evidence type="ECO:0000256" key="1">
    <source>
        <dbReference type="ARBA" id="ARBA00004196"/>
    </source>
</evidence>
<dbReference type="SUPFAM" id="SSF53822">
    <property type="entry name" value="Periplasmic binding protein-like I"/>
    <property type="match status" value="1"/>
</dbReference>
<comment type="caution">
    <text evidence="5">The sequence shown here is derived from an EMBL/GenBank/DDBJ whole genome shotgun (WGS) entry which is preliminary data.</text>
</comment>
<dbReference type="AlphaFoldDB" id="A0A839V0F5"/>
<evidence type="ECO:0000313" key="5">
    <source>
        <dbReference type="EMBL" id="MBB3173029.1"/>
    </source>
</evidence>
<sequence>MDRRLFLGSCVGMGSLLLPRPLRAAPGAAGAGRPKIGLVMKSLANEFFKDMQEGAVAYAGKRGDFDLLAVGIQSETDIDGQIAAVETLVARGISGLVIAPADSRALVPPVARAMRAGIKVINIDVAFDPQALARHHVDIAFVGPDNRAGARMSGEVLAHALGQGGKVAIVEGNPGAENGAQRKLGFMDAIGAGGLTLLDSRTAHWETEEANTVFSNMLTAHPDIQGVMAANDSMALGVVKAIEASGARGRIKVVSFDNIPAIRPLLKDGEVLATVDQFGSQLAAAGLDNVLKELAGQNLTGWIRTPLKLVTGRDVA</sequence>
<dbReference type="GO" id="GO:0030246">
    <property type="term" value="F:carbohydrate binding"/>
    <property type="evidence" value="ECO:0007669"/>
    <property type="project" value="UniProtKB-ARBA"/>
</dbReference>
<evidence type="ECO:0000259" key="4">
    <source>
        <dbReference type="Pfam" id="PF13407"/>
    </source>
</evidence>
<comment type="similarity">
    <text evidence="2">Belongs to the bacterial solute-binding protein 2 family.</text>
</comment>
<evidence type="ECO:0000256" key="3">
    <source>
        <dbReference type="ARBA" id="ARBA00022729"/>
    </source>
</evidence>
<proteinExistence type="inferred from homology"/>
<dbReference type="Proteomes" id="UP000557688">
    <property type="component" value="Unassembled WGS sequence"/>
</dbReference>
<keyword evidence="3" id="KW-0732">Signal</keyword>
<name>A0A839V0F5_9PROT</name>
<gene>
    <name evidence="5" type="ORF">FHR90_000847</name>
</gene>
<dbReference type="EMBL" id="JACHXV010000003">
    <property type="protein sequence ID" value="MBB3173029.1"/>
    <property type="molecule type" value="Genomic_DNA"/>
</dbReference>
<dbReference type="GO" id="GO:0030313">
    <property type="term" value="C:cell envelope"/>
    <property type="evidence" value="ECO:0007669"/>
    <property type="project" value="UniProtKB-SubCell"/>
</dbReference>
<keyword evidence="6" id="KW-1185">Reference proteome</keyword>
<dbReference type="InterPro" id="IPR025997">
    <property type="entry name" value="SBP_2_dom"/>
</dbReference>
<dbReference type="Pfam" id="PF13407">
    <property type="entry name" value="Peripla_BP_4"/>
    <property type="match status" value="1"/>
</dbReference>